<evidence type="ECO:0000256" key="3">
    <source>
        <dbReference type="ARBA" id="ARBA00022679"/>
    </source>
</evidence>
<dbReference type="RefSeq" id="WP_204087514.1">
    <property type="nucleotide sequence ID" value="NZ_CP137757.1"/>
</dbReference>
<dbReference type="PANTHER" id="PTHR42790">
    <property type="entry name" value="AMINOTRANSFERASE"/>
    <property type="match status" value="1"/>
</dbReference>
<keyword evidence="7" id="KW-1185">Reference proteome</keyword>
<dbReference type="KEGG" id="cpsk:Q0N40_08890"/>
<organism evidence="6 7">
    <name type="scientific">Corynebacterium pseudokroppenstedtii</name>
    <dbReference type="NCBI Taxonomy" id="2804917"/>
    <lineage>
        <taxon>Bacteria</taxon>
        <taxon>Bacillati</taxon>
        <taxon>Actinomycetota</taxon>
        <taxon>Actinomycetes</taxon>
        <taxon>Mycobacteriales</taxon>
        <taxon>Corynebacteriaceae</taxon>
        <taxon>Corynebacterium</taxon>
    </lineage>
</organism>
<dbReference type="GO" id="GO:0030170">
    <property type="term" value="F:pyridoxal phosphate binding"/>
    <property type="evidence" value="ECO:0007669"/>
    <property type="project" value="InterPro"/>
</dbReference>
<dbReference type="InterPro" id="IPR004839">
    <property type="entry name" value="Aminotransferase_I/II_large"/>
</dbReference>
<sequence>MLPLNREFSHVARSMTRDLLGYISHDDFISFAGGAPDPTLLDTSGISECVRTVLDDSGPDVFQYSVTEGEPELRQAMAREMQRRHLPARADNILIATGSQEILFLLARVIINPGDTVLVEAPTYPAAIQAFTMAGARVVPVPCDDNGIIPSELERALREYDPVITYLIPVFQNPTGRSMSERRKEEARRVLAGHRSLLVEDDAYSPLAFDGHACEPLCHTYESESGAVYLASLSKFLSPAFRIGAALIPDWLLQPMVVAKQVSTLHGSVIDQRAAALWLDRVEPDGVSSRDRALKTMRATYQARCNALRTQLLDIVPDGTHITDPDGGMFVWIDFPEELRPQVNTLSLIDDAIEREIAFVPGTEFFPHDSQPTSVYRNVERKDSTTIDADTKLEGQLSIRFSFAGNSIPLMKTGMERFATVLQSALR</sequence>
<dbReference type="Gene3D" id="3.40.640.10">
    <property type="entry name" value="Type I PLP-dependent aspartate aminotransferase-like (Major domain)"/>
    <property type="match status" value="1"/>
</dbReference>
<evidence type="ECO:0000256" key="1">
    <source>
        <dbReference type="ARBA" id="ARBA00001933"/>
    </source>
</evidence>
<dbReference type="InterPro" id="IPR015421">
    <property type="entry name" value="PyrdxlP-dep_Trfase_major"/>
</dbReference>
<dbReference type="PANTHER" id="PTHR42790:SF19">
    <property type="entry name" value="KYNURENINE_ALPHA-AMINOADIPATE AMINOTRANSFERASE, MITOCHONDRIAL"/>
    <property type="match status" value="1"/>
</dbReference>
<proteinExistence type="predicted"/>
<dbReference type="SUPFAM" id="SSF53383">
    <property type="entry name" value="PLP-dependent transferases"/>
    <property type="match status" value="1"/>
</dbReference>
<dbReference type="GO" id="GO:0008483">
    <property type="term" value="F:transaminase activity"/>
    <property type="evidence" value="ECO:0007669"/>
    <property type="project" value="UniProtKB-KW"/>
</dbReference>
<dbReference type="EMBL" id="CP137757">
    <property type="protein sequence ID" value="WPF24639.1"/>
    <property type="molecule type" value="Genomic_DNA"/>
</dbReference>
<evidence type="ECO:0000256" key="2">
    <source>
        <dbReference type="ARBA" id="ARBA00022576"/>
    </source>
</evidence>
<dbReference type="GO" id="GO:1901605">
    <property type="term" value="P:alpha-amino acid metabolic process"/>
    <property type="evidence" value="ECO:0007669"/>
    <property type="project" value="TreeGrafter"/>
</dbReference>
<gene>
    <name evidence="6" type="ORF">Q0N40_08890</name>
</gene>
<dbReference type="InterPro" id="IPR015424">
    <property type="entry name" value="PyrdxlP-dep_Trfase"/>
</dbReference>
<evidence type="ECO:0000259" key="5">
    <source>
        <dbReference type="Pfam" id="PF00155"/>
    </source>
</evidence>
<evidence type="ECO:0000313" key="6">
    <source>
        <dbReference type="EMBL" id="WPF24639.1"/>
    </source>
</evidence>
<protein>
    <submittedName>
        <fullName evidence="6">PLP-dependent aminotransferase family protein</fullName>
    </submittedName>
</protein>
<keyword evidence="3" id="KW-0808">Transferase</keyword>
<dbReference type="Pfam" id="PF00155">
    <property type="entry name" value="Aminotran_1_2"/>
    <property type="match status" value="1"/>
</dbReference>
<comment type="cofactor">
    <cofactor evidence="1">
        <name>pyridoxal 5'-phosphate</name>
        <dbReference type="ChEBI" id="CHEBI:597326"/>
    </cofactor>
</comment>
<dbReference type="Gene3D" id="3.90.1150.10">
    <property type="entry name" value="Aspartate Aminotransferase, domain 1"/>
    <property type="match status" value="1"/>
</dbReference>
<reference evidence="6 7" key="1">
    <citation type="submission" date="2023-10" db="EMBL/GenBank/DDBJ databases">
        <title>complete genome sequence of Corynebacterium pseudokroppenstedtii P15-C1.</title>
        <authorList>
            <person name="Bruggemann H."/>
            <person name="Poehlein A."/>
        </authorList>
    </citation>
    <scope>NUCLEOTIDE SEQUENCE [LARGE SCALE GENOMIC DNA]</scope>
    <source>
        <strain evidence="6 7">P15_C1</strain>
    </source>
</reference>
<accession>A0AAU0PX57</accession>
<evidence type="ECO:0000256" key="4">
    <source>
        <dbReference type="ARBA" id="ARBA00022898"/>
    </source>
</evidence>
<keyword evidence="4" id="KW-0663">Pyridoxal phosphate</keyword>
<dbReference type="CDD" id="cd00609">
    <property type="entry name" value="AAT_like"/>
    <property type="match status" value="1"/>
</dbReference>
<dbReference type="InterPro" id="IPR050859">
    <property type="entry name" value="Class-I_PLP-dep_aminotransf"/>
</dbReference>
<keyword evidence="2 6" id="KW-0032">Aminotransferase</keyword>
<evidence type="ECO:0000313" key="7">
    <source>
        <dbReference type="Proteomes" id="UP001174314"/>
    </source>
</evidence>
<feature type="domain" description="Aminotransferase class I/classII large" evidence="5">
    <location>
        <begin position="46"/>
        <end position="365"/>
    </location>
</feature>
<name>A0AAU0PX57_9CORY</name>
<dbReference type="InterPro" id="IPR015422">
    <property type="entry name" value="PyrdxlP-dep_Trfase_small"/>
</dbReference>
<dbReference type="AlphaFoldDB" id="A0AAU0PX57"/>
<dbReference type="Proteomes" id="UP001174314">
    <property type="component" value="Chromosome"/>
</dbReference>